<keyword evidence="1" id="KW-0812">Transmembrane</keyword>
<evidence type="ECO:0008006" key="4">
    <source>
        <dbReference type="Google" id="ProtNLM"/>
    </source>
</evidence>
<reference evidence="2 3" key="1">
    <citation type="submission" date="2020-08" db="EMBL/GenBank/DDBJ databases">
        <title>Genomic Encyclopedia of Type Strains, Phase IV (KMG-IV): sequencing the most valuable type-strain genomes for metagenomic binning, comparative biology and taxonomic classification.</title>
        <authorList>
            <person name="Goeker M."/>
        </authorList>
    </citation>
    <scope>NUCLEOTIDE SEQUENCE [LARGE SCALE GENOMIC DNA]</scope>
    <source>
        <strain evidence="2 3">DSM 26718</strain>
    </source>
</reference>
<proteinExistence type="predicted"/>
<dbReference type="Pfam" id="PF10947">
    <property type="entry name" value="DUF2628"/>
    <property type="match status" value="1"/>
</dbReference>
<sequence>MSQPSTQVEIEDEYAWTFFGSNAEYYLKYWRLRQQGNSISFNASAFFGGLFWFAYRRMYLILFLIVVVAMLEGMLEDVVFRLPPSTGRTLLANLVFCSLYGFLGNSLYLWYAERRMRKILHLGLPKEELLRRLRRAGGTSWSLLLVLLGVAALSIGAYYWLSHT</sequence>
<evidence type="ECO:0000313" key="2">
    <source>
        <dbReference type="EMBL" id="MBB6061434.1"/>
    </source>
</evidence>
<dbReference type="AlphaFoldDB" id="A0A7W9WCZ2"/>
<feature type="transmembrane region" description="Helical" evidence="1">
    <location>
        <begin position="90"/>
        <end position="111"/>
    </location>
</feature>
<protein>
    <recommendedName>
        <fullName evidence="4">DUF2628 domain-containing protein</fullName>
    </recommendedName>
</protein>
<feature type="transmembrane region" description="Helical" evidence="1">
    <location>
        <begin position="141"/>
        <end position="161"/>
    </location>
</feature>
<keyword evidence="1" id="KW-1133">Transmembrane helix</keyword>
<keyword evidence="3" id="KW-1185">Reference proteome</keyword>
<name>A0A7W9WCZ2_9BACT</name>
<organism evidence="2 3">
    <name type="scientific">Hymenobacter luteus</name>
    <dbReference type="NCBI Taxonomy" id="1411122"/>
    <lineage>
        <taxon>Bacteria</taxon>
        <taxon>Pseudomonadati</taxon>
        <taxon>Bacteroidota</taxon>
        <taxon>Cytophagia</taxon>
        <taxon>Cytophagales</taxon>
        <taxon>Hymenobacteraceae</taxon>
        <taxon>Hymenobacter</taxon>
    </lineage>
</organism>
<evidence type="ECO:0000256" key="1">
    <source>
        <dbReference type="SAM" id="Phobius"/>
    </source>
</evidence>
<dbReference type="Proteomes" id="UP000532746">
    <property type="component" value="Unassembled WGS sequence"/>
</dbReference>
<dbReference type="InterPro" id="IPR024399">
    <property type="entry name" value="DUF2628"/>
</dbReference>
<evidence type="ECO:0000313" key="3">
    <source>
        <dbReference type="Proteomes" id="UP000532746"/>
    </source>
</evidence>
<keyword evidence="1" id="KW-0472">Membrane</keyword>
<comment type="caution">
    <text evidence="2">The sequence shown here is derived from an EMBL/GenBank/DDBJ whole genome shotgun (WGS) entry which is preliminary data.</text>
</comment>
<accession>A0A7W9WCZ2</accession>
<gene>
    <name evidence="2" type="ORF">HNQ93_004313</name>
</gene>
<feature type="transmembrane region" description="Helical" evidence="1">
    <location>
        <begin position="58"/>
        <end position="75"/>
    </location>
</feature>
<dbReference type="RefSeq" id="WP_183403538.1">
    <property type="nucleotide sequence ID" value="NZ_JACHGG010000013.1"/>
</dbReference>
<dbReference type="EMBL" id="JACHGG010000013">
    <property type="protein sequence ID" value="MBB6061434.1"/>
    <property type="molecule type" value="Genomic_DNA"/>
</dbReference>